<dbReference type="PIRSF" id="PIRSF031900">
    <property type="entry name" value="UCP031900"/>
    <property type="match status" value="1"/>
</dbReference>
<evidence type="ECO:0000256" key="1">
    <source>
        <dbReference type="SAM" id="SignalP"/>
    </source>
</evidence>
<dbReference type="RefSeq" id="WP_005653986.1">
    <property type="nucleotide sequence ID" value="NZ_CP015230.1"/>
</dbReference>
<proteinExistence type="predicted"/>
<evidence type="ECO:0000259" key="2">
    <source>
        <dbReference type="Pfam" id="PF13449"/>
    </source>
</evidence>
<dbReference type="EMBL" id="CP015230">
    <property type="protein sequence ID" value="ANP41670.1"/>
    <property type="molecule type" value="Genomic_DNA"/>
</dbReference>
<evidence type="ECO:0000313" key="4">
    <source>
        <dbReference type="Proteomes" id="UP000013243"/>
    </source>
</evidence>
<accession>A0A1B1A507</accession>
<gene>
    <name evidence="3" type="ORF">K529_012900</name>
</gene>
<dbReference type="InterPro" id="IPR027372">
    <property type="entry name" value="Phytase-like_dom"/>
</dbReference>
<dbReference type="Proteomes" id="UP000013243">
    <property type="component" value="Chromosome"/>
</dbReference>
<name>A0A1B1A507_9RHOB</name>
<dbReference type="SUPFAM" id="SSF101898">
    <property type="entry name" value="NHL repeat"/>
    <property type="match status" value="1"/>
</dbReference>
<feature type="signal peptide" evidence="1">
    <location>
        <begin position="1"/>
        <end position="26"/>
    </location>
</feature>
<evidence type="ECO:0000313" key="3">
    <source>
        <dbReference type="EMBL" id="ANP41670.1"/>
    </source>
</evidence>
<dbReference type="Pfam" id="PF13449">
    <property type="entry name" value="Phytase-like"/>
    <property type="match status" value="1"/>
</dbReference>
<dbReference type="AlphaFoldDB" id="A0A1B1A507"/>
<dbReference type="STRING" id="1265309.K529_012900"/>
<dbReference type="InterPro" id="IPR014567">
    <property type="entry name" value="UCP031900"/>
</dbReference>
<feature type="chain" id="PRO_5008518398" description="Phytase-like domain-containing protein" evidence="1">
    <location>
        <begin position="27"/>
        <end position="309"/>
    </location>
</feature>
<feature type="domain" description="Phytase-like" evidence="2">
    <location>
        <begin position="55"/>
        <end position="292"/>
    </location>
</feature>
<organism evidence="3 4">
    <name type="scientific">Tritonibacter mobilis F1926</name>
    <dbReference type="NCBI Taxonomy" id="1265309"/>
    <lineage>
        <taxon>Bacteria</taxon>
        <taxon>Pseudomonadati</taxon>
        <taxon>Pseudomonadota</taxon>
        <taxon>Alphaproteobacteria</taxon>
        <taxon>Rhodobacterales</taxon>
        <taxon>Paracoccaceae</taxon>
        <taxon>Tritonibacter</taxon>
    </lineage>
</organism>
<dbReference type="KEGG" id="rmb:K529_012900"/>
<sequence>MRRRSLVRLASLSAALIVALCAAAWAASTVWKVTHAESNSATYISSYRWQEDAPWFGGLSGIDLSDDGQRFTAITDRAHMVKGEIARTDGAITGVRMTEDVRLRDADGAPIANKVEDSEGLALTGGDRYFVSFESPHRVLEYRGAQVRQLETPRDFKQFYINSSLEALAYRDDDGLIVISESAPRDPDTSRVWRWSAPSGWQALGAYPEGDGFLPVGADFGPDGALYVLERKFITIGFRSRLRRFDLSDQGLSGGEVLLNTPLAMHDNLEGVSVWRTASGTLRATMISDDNFFWVQRTELVEYDLPDRP</sequence>
<dbReference type="OrthoDB" id="9798693at2"/>
<protein>
    <recommendedName>
        <fullName evidence="2">Phytase-like domain-containing protein</fullName>
    </recommendedName>
</protein>
<dbReference type="GeneID" id="28250748"/>
<reference evidence="3 4" key="1">
    <citation type="journal article" date="2016" name="ISME J.">
        <title>Global occurrence and heterogeneity of the Roseobacter-clade species Ruegeria mobilis.</title>
        <authorList>
            <person name="Sonnenschein E."/>
            <person name="Gram L."/>
        </authorList>
    </citation>
    <scope>NUCLEOTIDE SEQUENCE [LARGE SCALE GENOMIC DNA]</scope>
    <source>
        <strain evidence="3 4">F1926</strain>
    </source>
</reference>
<keyword evidence="1" id="KW-0732">Signal</keyword>